<dbReference type="Gene3D" id="3.30.420.10">
    <property type="entry name" value="Ribonuclease H-like superfamily/Ribonuclease H"/>
    <property type="match status" value="1"/>
</dbReference>
<dbReference type="GO" id="GO:0004523">
    <property type="term" value="F:RNA-DNA hybrid ribonuclease activity"/>
    <property type="evidence" value="ECO:0007669"/>
    <property type="project" value="InterPro"/>
</dbReference>
<dbReference type="CDD" id="cd09279">
    <property type="entry name" value="RNase_HI_like"/>
    <property type="match status" value="1"/>
</dbReference>
<sequence>MVSESTSGVWTLFMDGASNVKRSRLGIVLITPSGETLRQAVRMVHLTNNEAQYGALISGLELARELDSEVIKIKCNSQLVVNHAYGIFKTKEELMQQYVVKVQDLLARFQEWSITHIPREDNAEADALANLGSLTKKKGSESRTVVQLMNSVLDTYGHYEVNLTNLV</sequence>
<evidence type="ECO:0000313" key="2">
    <source>
        <dbReference type="RefSeq" id="XP_016477728.1"/>
    </source>
</evidence>
<dbReference type="RefSeq" id="XP_016477728.1">
    <property type="nucleotide sequence ID" value="XM_016622242.1"/>
</dbReference>
<feature type="domain" description="RNase H type-1" evidence="1">
    <location>
        <begin position="6"/>
        <end position="134"/>
    </location>
</feature>
<dbReference type="SUPFAM" id="SSF53098">
    <property type="entry name" value="Ribonuclease H-like"/>
    <property type="match status" value="1"/>
</dbReference>
<dbReference type="InterPro" id="IPR002156">
    <property type="entry name" value="RNaseH_domain"/>
</dbReference>
<dbReference type="SMR" id="A0A1S4AMS4"/>
<dbReference type="PROSITE" id="PS50879">
    <property type="entry name" value="RNASE_H_1"/>
    <property type="match status" value="1"/>
</dbReference>
<dbReference type="KEGG" id="nta:107799157"/>
<reference evidence="2" key="1">
    <citation type="submission" date="2025-08" db="UniProtKB">
        <authorList>
            <consortium name="RefSeq"/>
        </authorList>
    </citation>
    <scope>IDENTIFICATION</scope>
</reference>
<dbReference type="InterPro" id="IPR012337">
    <property type="entry name" value="RNaseH-like_sf"/>
</dbReference>
<dbReference type="OMA" id="HIAMAKN"/>
<dbReference type="GO" id="GO:0003676">
    <property type="term" value="F:nucleic acid binding"/>
    <property type="evidence" value="ECO:0007669"/>
    <property type="project" value="InterPro"/>
</dbReference>
<dbReference type="PANTHER" id="PTHR48475:SF2">
    <property type="entry name" value="RIBONUCLEASE H"/>
    <property type="match status" value="1"/>
</dbReference>
<dbReference type="Pfam" id="PF13456">
    <property type="entry name" value="RVT_3"/>
    <property type="match status" value="1"/>
</dbReference>
<protein>
    <submittedName>
        <fullName evidence="2">14.7 kDa ribonuclease H-like protein</fullName>
    </submittedName>
</protein>
<proteinExistence type="predicted"/>
<evidence type="ECO:0000259" key="1">
    <source>
        <dbReference type="PROSITE" id="PS50879"/>
    </source>
</evidence>
<dbReference type="OrthoDB" id="1740934at2759"/>
<organism evidence="2">
    <name type="scientific">Nicotiana tabacum</name>
    <name type="common">Common tobacco</name>
    <dbReference type="NCBI Taxonomy" id="4097"/>
    <lineage>
        <taxon>Eukaryota</taxon>
        <taxon>Viridiplantae</taxon>
        <taxon>Streptophyta</taxon>
        <taxon>Embryophyta</taxon>
        <taxon>Tracheophyta</taxon>
        <taxon>Spermatophyta</taxon>
        <taxon>Magnoliopsida</taxon>
        <taxon>eudicotyledons</taxon>
        <taxon>Gunneridae</taxon>
        <taxon>Pentapetalae</taxon>
        <taxon>asterids</taxon>
        <taxon>lamiids</taxon>
        <taxon>Solanales</taxon>
        <taxon>Solanaceae</taxon>
        <taxon>Nicotianoideae</taxon>
        <taxon>Nicotianeae</taxon>
        <taxon>Nicotiana</taxon>
    </lineage>
</organism>
<accession>A0A1S4AMS4</accession>
<name>A0A1S4AMS4_TOBAC</name>
<gene>
    <name evidence="2" type="primary">LOC107799157</name>
</gene>
<dbReference type="STRING" id="4097.A0A1S4AMS4"/>
<dbReference type="InterPro" id="IPR036397">
    <property type="entry name" value="RNaseH_sf"/>
</dbReference>
<dbReference type="AlphaFoldDB" id="A0A1S4AMS4"/>
<dbReference type="PANTHER" id="PTHR48475">
    <property type="entry name" value="RIBONUCLEASE H"/>
    <property type="match status" value="1"/>
</dbReference>
<dbReference type="PaxDb" id="4097-A0A1S4AMS4"/>